<dbReference type="InParanoid" id="A0A2N3NJV5"/>
<proteinExistence type="inferred from homology"/>
<keyword evidence="5" id="KW-0648">Protein biosynthesis</keyword>
<dbReference type="Gene3D" id="3.30.1360.30">
    <property type="entry name" value="GAD-like domain"/>
    <property type="match status" value="1"/>
</dbReference>
<dbReference type="VEuPathDB" id="FungiDB:jhhlp_000925"/>
<feature type="domain" description="Aminoacyl-transfer RNA synthetases class-II family profile" evidence="7">
    <location>
        <begin position="160"/>
        <end position="636"/>
    </location>
</feature>
<evidence type="ECO:0000256" key="6">
    <source>
        <dbReference type="ARBA" id="ARBA00023146"/>
    </source>
</evidence>
<evidence type="ECO:0000256" key="5">
    <source>
        <dbReference type="ARBA" id="ARBA00022917"/>
    </source>
</evidence>
<protein>
    <recommendedName>
        <fullName evidence="7">Aminoacyl-transfer RNA synthetases class-II family profile domain-containing protein</fullName>
    </recommendedName>
</protein>
<accession>A0A2N3NJV5</accession>
<evidence type="ECO:0000256" key="3">
    <source>
        <dbReference type="ARBA" id="ARBA00022741"/>
    </source>
</evidence>
<dbReference type="EMBL" id="NLAX01000003">
    <property type="protein sequence ID" value="PKS12717.1"/>
    <property type="molecule type" value="Genomic_DNA"/>
</dbReference>
<dbReference type="PRINTS" id="PR01042">
    <property type="entry name" value="TRNASYNTHASP"/>
</dbReference>
<dbReference type="InterPro" id="IPR006195">
    <property type="entry name" value="aa-tRNA-synth_II"/>
</dbReference>
<dbReference type="SUPFAM" id="SSF50249">
    <property type="entry name" value="Nucleic acid-binding proteins"/>
    <property type="match status" value="1"/>
</dbReference>
<evidence type="ECO:0000256" key="4">
    <source>
        <dbReference type="ARBA" id="ARBA00022840"/>
    </source>
</evidence>
<dbReference type="FunCoup" id="A0A2N3NJV5">
    <property type="interactions" value="609"/>
</dbReference>
<comment type="similarity">
    <text evidence="1">Belongs to the class-II aminoacyl-tRNA synthetase family. Type 1 subfamily.</text>
</comment>
<keyword evidence="2" id="KW-0436">Ligase</keyword>
<dbReference type="GO" id="GO:0004815">
    <property type="term" value="F:aspartate-tRNA ligase activity"/>
    <property type="evidence" value="ECO:0007669"/>
    <property type="project" value="TreeGrafter"/>
</dbReference>
<evidence type="ECO:0000256" key="1">
    <source>
        <dbReference type="ARBA" id="ARBA00006303"/>
    </source>
</evidence>
<dbReference type="GO" id="GO:0005524">
    <property type="term" value="F:ATP binding"/>
    <property type="evidence" value="ECO:0007669"/>
    <property type="project" value="UniProtKB-KW"/>
</dbReference>
<dbReference type="Proteomes" id="UP000233524">
    <property type="component" value="Unassembled WGS sequence"/>
</dbReference>
<dbReference type="OrthoDB" id="439710at2759"/>
<dbReference type="GO" id="GO:0005739">
    <property type="term" value="C:mitochondrion"/>
    <property type="evidence" value="ECO:0007669"/>
    <property type="project" value="TreeGrafter"/>
</dbReference>
<comment type="caution">
    <text evidence="8">The sequence shown here is derived from an EMBL/GenBank/DDBJ whole genome shotgun (WGS) entry which is preliminary data.</text>
</comment>
<organism evidence="8 9">
    <name type="scientific">Lomentospora prolificans</name>
    <dbReference type="NCBI Taxonomy" id="41688"/>
    <lineage>
        <taxon>Eukaryota</taxon>
        <taxon>Fungi</taxon>
        <taxon>Dikarya</taxon>
        <taxon>Ascomycota</taxon>
        <taxon>Pezizomycotina</taxon>
        <taxon>Sordariomycetes</taxon>
        <taxon>Hypocreomycetidae</taxon>
        <taxon>Microascales</taxon>
        <taxon>Microascaceae</taxon>
        <taxon>Lomentospora</taxon>
    </lineage>
</organism>
<dbReference type="GO" id="GO:0006422">
    <property type="term" value="P:aspartyl-tRNA aminoacylation"/>
    <property type="evidence" value="ECO:0007669"/>
    <property type="project" value="TreeGrafter"/>
</dbReference>
<keyword evidence="3" id="KW-0547">Nucleotide-binding</keyword>
<dbReference type="InterPro" id="IPR045864">
    <property type="entry name" value="aa-tRNA-synth_II/BPL/LPL"/>
</dbReference>
<reference evidence="8 9" key="1">
    <citation type="journal article" date="2017" name="G3 (Bethesda)">
        <title>First Draft Genome Sequence of the Pathogenic Fungus Lomentospora prolificans (Formerly Scedosporium prolificans).</title>
        <authorList>
            <person name="Luo R."/>
            <person name="Zimin A."/>
            <person name="Workman R."/>
            <person name="Fan Y."/>
            <person name="Pertea G."/>
            <person name="Grossman N."/>
            <person name="Wear M.P."/>
            <person name="Jia B."/>
            <person name="Miller H."/>
            <person name="Casadevall A."/>
            <person name="Timp W."/>
            <person name="Zhang S.X."/>
            <person name="Salzberg S.L."/>
        </authorList>
    </citation>
    <scope>NUCLEOTIDE SEQUENCE [LARGE SCALE GENOMIC DNA]</scope>
    <source>
        <strain evidence="8 9">JHH-5317</strain>
    </source>
</reference>
<dbReference type="PANTHER" id="PTHR22594">
    <property type="entry name" value="ASPARTYL/LYSYL-TRNA SYNTHETASE"/>
    <property type="match status" value="1"/>
</dbReference>
<sequence>LTSNESHWEKLVDEYKEYLGPLPHESPKELFLNPKPAKGVTVNGSVDKKRVVSSKLGFVTITRDSAGIEVPVVFQGKELLQKLRQIPLFSAVSITGELVEKPAKAADPNAPPQYELVAESIACLSPFPKDIVLTENDNFAPESRFLQLRFGTEFRHRLRFREWLQSTLSSVASNYEFSSVTTPMLFKSTPEGAREFLVPTRTKGRAYALVQSPQQYKQALMASGIRGYQQFAICFRDEDLRADRQPEFMQFDLEKSFADGKKITSDIENIVRDTWQRLCEGHALYKYGDSFIPVQNQHATRSDIQKLESHAIPALPSEPFPRMTYQECMTLYGIDKPDLRIPGKIADVTHHLGENFVSMITYLKDPAVDAWKLHLGSSIREVRAFVHEFMDGLNTQFRDHPDGTPQVLIYDPQKPLSGFSSLGPEGIEPLLPDLGPGDLEPGDVVIFQARKKGPFYGGSTNLGEVRKRIFDAAVSKGLLDAPEGFKFLWVTEFPLFSPKEEDTPGQGGTAGFNSTHHPFTAPLTPQDFELLRTNPLQAKADSYDLVLNGTEIGGGSRRIHRADIQEAIMRDVLGMSEERIADFEPLLSALRCAPPHAGFAFGFDRLCALLSGTNSIRDVIAFPKSMKGEDLFARSPGEITEEQLETYHLKLRD</sequence>
<dbReference type="Gene3D" id="2.40.50.140">
    <property type="entry name" value="Nucleic acid-binding proteins"/>
    <property type="match status" value="1"/>
</dbReference>
<dbReference type="InterPro" id="IPR002312">
    <property type="entry name" value="Asp/Asn-tRNA-synth_IIb"/>
</dbReference>
<keyword evidence="4" id="KW-0067">ATP-binding</keyword>
<name>A0A2N3NJV5_9PEZI</name>
<evidence type="ECO:0000313" key="8">
    <source>
        <dbReference type="EMBL" id="PKS12717.1"/>
    </source>
</evidence>
<dbReference type="PROSITE" id="PS50862">
    <property type="entry name" value="AA_TRNA_LIGASE_II"/>
    <property type="match status" value="1"/>
</dbReference>
<evidence type="ECO:0000256" key="2">
    <source>
        <dbReference type="ARBA" id="ARBA00022598"/>
    </source>
</evidence>
<dbReference type="Gene3D" id="3.30.930.10">
    <property type="entry name" value="Bira Bifunctional Protein, Domain 2"/>
    <property type="match status" value="1"/>
</dbReference>
<gene>
    <name evidence="8" type="ORF">jhhlp_000925</name>
</gene>
<feature type="non-terminal residue" evidence="8">
    <location>
        <position position="1"/>
    </location>
</feature>
<evidence type="ECO:0000259" key="7">
    <source>
        <dbReference type="PROSITE" id="PS50862"/>
    </source>
</evidence>
<dbReference type="PANTHER" id="PTHR22594:SF5">
    <property type="entry name" value="ASPARTATE--TRNA LIGASE, MITOCHONDRIAL"/>
    <property type="match status" value="1"/>
</dbReference>
<keyword evidence="9" id="KW-1185">Reference proteome</keyword>
<dbReference type="InterPro" id="IPR004364">
    <property type="entry name" value="Aa-tRNA-synt_II"/>
</dbReference>
<dbReference type="STRING" id="41688.A0A2N3NJV5"/>
<dbReference type="AlphaFoldDB" id="A0A2N3NJV5"/>
<dbReference type="SUPFAM" id="SSF55681">
    <property type="entry name" value="Class II aaRS and biotin synthetases"/>
    <property type="match status" value="1"/>
</dbReference>
<keyword evidence="6" id="KW-0030">Aminoacyl-tRNA synthetase</keyword>
<dbReference type="InterPro" id="IPR004115">
    <property type="entry name" value="GAD-like_sf"/>
</dbReference>
<evidence type="ECO:0000313" key="9">
    <source>
        <dbReference type="Proteomes" id="UP000233524"/>
    </source>
</evidence>
<dbReference type="InterPro" id="IPR004524">
    <property type="entry name" value="Asp-tRNA-ligase_1"/>
</dbReference>
<dbReference type="Pfam" id="PF00152">
    <property type="entry name" value="tRNA-synt_2"/>
    <property type="match status" value="1"/>
</dbReference>
<dbReference type="InterPro" id="IPR012340">
    <property type="entry name" value="NA-bd_OB-fold"/>
</dbReference>
<dbReference type="HAMAP" id="MF_00044">
    <property type="entry name" value="Asp_tRNA_synth_type1"/>
    <property type="match status" value="1"/>
</dbReference>